<evidence type="ECO:0000256" key="5">
    <source>
        <dbReference type="ARBA" id="ARBA00022989"/>
    </source>
</evidence>
<feature type="transmembrane region" description="Helical" evidence="7">
    <location>
        <begin position="7"/>
        <end position="26"/>
    </location>
</feature>
<dbReference type="STRING" id="1423727.FC34_GL000967"/>
<dbReference type="Gene3D" id="3.30.240.20">
    <property type="entry name" value="bsu07140 like domains"/>
    <property type="match status" value="2"/>
</dbReference>
<dbReference type="InterPro" id="IPR023090">
    <property type="entry name" value="UPF0702_alpha/beta_dom_sf"/>
</dbReference>
<evidence type="ECO:0000256" key="6">
    <source>
        <dbReference type="ARBA" id="ARBA00023136"/>
    </source>
</evidence>
<name>A0A0R2AX03_9LACO</name>
<organism evidence="10 11">
    <name type="scientific">Lacticaseibacillus brantae DSM 23927</name>
    <dbReference type="NCBI Taxonomy" id="1423727"/>
    <lineage>
        <taxon>Bacteria</taxon>
        <taxon>Bacillati</taxon>
        <taxon>Bacillota</taxon>
        <taxon>Bacilli</taxon>
        <taxon>Lactobacillales</taxon>
        <taxon>Lactobacillaceae</taxon>
        <taxon>Lacticaseibacillus</taxon>
    </lineage>
</organism>
<comment type="similarity">
    <text evidence="2">Belongs to the UPF0702 family.</text>
</comment>
<feature type="domain" description="YetF-like N-terminal transmembrane" evidence="9">
    <location>
        <begin position="9"/>
        <end position="83"/>
    </location>
</feature>
<dbReference type="InterPro" id="IPR048454">
    <property type="entry name" value="YetF_N"/>
</dbReference>
<dbReference type="PATRIC" id="fig|1423727.3.peg.973"/>
<feature type="domain" description="YetF C-terminal" evidence="8">
    <location>
        <begin position="86"/>
        <end position="202"/>
    </location>
</feature>
<dbReference type="Pfam" id="PF20730">
    <property type="entry name" value="YetF_N"/>
    <property type="match status" value="1"/>
</dbReference>
<dbReference type="Pfam" id="PF04239">
    <property type="entry name" value="DUF421"/>
    <property type="match status" value="1"/>
</dbReference>
<keyword evidence="5 7" id="KW-1133">Transmembrane helix</keyword>
<feature type="transmembrane region" description="Helical" evidence="7">
    <location>
        <begin position="63"/>
        <end position="83"/>
    </location>
</feature>
<keyword evidence="3" id="KW-1003">Cell membrane</keyword>
<comment type="caution">
    <text evidence="10">The sequence shown here is derived from an EMBL/GenBank/DDBJ whole genome shotgun (WGS) entry which is preliminary data.</text>
</comment>
<sequence>MALIQDAYFITAIKLIMGFLAMIIQIKLSGKSNLAPSTIVDQLQNYVLGGIIGGVIYNMDIGVLQFMNVLLIWTLIVFITKYLTNHNRLVKRFIDGTPVNIIERGQIQVDNATQAGMSASDLAFKLRTAGIVDIRQVRRAILEQNGQLTIVEVGERNLSFPLIVDGQVDEQALDAIDQTPEWLDAELAAQGYTVANVYMANYLGGQIVIAPYPQIDGPH</sequence>
<evidence type="ECO:0000256" key="4">
    <source>
        <dbReference type="ARBA" id="ARBA00022692"/>
    </source>
</evidence>
<dbReference type="PANTHER" id="PTHR34582">
    <property type="entry name" value="UPF0702 TRANSMEMBRANE PROTEIN YCAP"/>
    <property type="match status" value="1"/>
</dbReference>
<dbReference type="OrthoDB" id="9778331at2"/>
<evidence type="ECO:0000259" key="8">
    <source>
        <dbReference type="Pfam" id="PF04239"/>
    </source>
</evidence>
<dbReference type="AlphaFoldDB" id="A0A0R2AX03"/>
<evidence type="ECO:0000259" key="9">
    <source>
        <dbReference type="Pfam" id="PF20730"/>
    </source>
</evidence>
<accession>A0A0R2AX03</accession>
<dbReference type="GO" id="GO:0005886">
    <property type="term" value="C:plasma membrane"/>
    <property type="evidence" value="ECO:0007669"/>
    <property type="project" value="UniProtKB-SubCell"/>
</dbReference>
<keyword evidence="11" id="KW-1185">Reference proteome</keyword>
<dbReference type="Proteomes" id="UP000051672">
    <property type="component" value="Unassembled WGS sequence"/>
</dbReference>
<gene>
    <name evidence="10" type="ORF">FC34_GL000967</name>
</gene>
<proteinExistence type="inferred from homology"/>
<evidence type="ECO:0000256" key="3">
    <source>
        <dbReference type="ARBA" id="ARBA00022475"/>
    </source>
</evidence>
<evidence type="ECO:0000256" key="1">
    <source>
        <dbReference type="ARBA" id="ARBA00004651"/>
    </source>
</evidence>
<dbReference type="EMBL" id="AYZQ01000002">
    <property type="protein sequence ID" value="KRM71985.1"/>
    <property type="molecule type" value="Genomic_DNA"/>
</dbReference>
<dbReference type="RefSeq" id="WP_057894260.1">
    <property type="nucleotide sequence ID" value="NZ_AYZQ01000002.1"/>
</dbReference>
<evidence type="ECO:0000313" key="10">
    <source>
        <dbReference type="EMBL" id="KRM71985.1"/>
    </source>
</evidence>
<protein>
    <submittedName>
        <fullName evidence="10">Membrane protein</fullName>
    </submittedName>
</protein>
<evidence type="ECO:0000313" key="11">
    <source>
        <dbReference type="Proteomes" id="UP000051672"/>
    </source>
</evidence>
<evidence type="ECO:0000256" key="7">
    <source>
        <dbReference type="SAM" id="Phobius"/>
    </source>
</evidence>
<dbReference type="InterPro" id="IPR007353">
    <property type="entry name" value="DUF421"/>
</dbReference>
<comment type="subcellular location">
    <subcellularLocation>
        <location evidence="1">Cell membrane</location>
        <topology evidence="1">Multi-pass membrane protein</topology>
    </subcellularLocation>
</comment>
<dbReference type="PANTHER" id="PTHR34582:SF6">
    <property type="entry name" value="UPF0702 TRANSMEMBRANE PROTEIN YCAP"/>
    <property type="match status" value="1"/>
</dbReference>
<reference evidence="10 11" key="1">
    <citation type="journal article" date="2015" name="Genome Announc.">
        <title>Expanding the biotechnology potential of lactobacilli through comparative genomics of 213 strains and associated genera.</title>
        <authorList>
            <person name="Sun Z."/>
            <person name="Harris H.M."/>
            <person name="McCann A."/>
            <person name="Guo C."/>
            <person name="Argimon S."/>
            <person name="Zhang W."/>
            <person name="Yang X."/>
            <person name="Jeffery I.B."/>
            <person name="Cooney J.C."/>
            <person name="Kagawa T.F."/>
            <person name="Liu W."/>
            <person name="Song Y."/>
            <person name="Salvetti E."/>
            <person name="Wrobel A."/>
            <person name="Rasinkangas P."/>
            <person name="Parkhill J."/>
            <person name="Rea M.C."/>
            <person name="O'Sullivan O."/>
            <person name="Ritari J."/>
            <person name="Douillard F.P."/>
            <person name="Paul Ross R."/>
            <person name="Yang R."/>
            <person name="Briner A.E."/>
            <person name="Felis G.E."/>
            <person name="de Vos W.M."/>
            <person name="Barrangou R."/>
            <person name="Klaenhammer T.R."/>
            <person name="Caufield P.W."/>
            <person name="Cui Y."/>
            <person name="Zhang H."/>
            <person name="O'Toole P.W."/>
        </authorList>
    </citation>
    <scope>NUCLEOTIDE SEQUENCE [LARGE SCALE GENOMIC DNA]</scope>
    <source>
        <strain evidence="10 11">DSM 23927</strain>
    </source>
</reference>
<keyword evidence="4 7" id="KW-0812">Transmembrane</keyword>
<evidence type="ECO:0000256" key="2">
    <source>
        <dbReference type="ARBA" id="ARBA00006448"/>
    </source>
</evidence>
<keyword evidence="6 7" id="KW-0472">Membrane</keyword>